<evidence type="ECO:0000259" key="6">
    <source>
        <dbReference type="PROSITE" id="PS51900"/>
    </source>
</evidence>
<dbReference type="Gene3D" id="1.10.443.10">
    <property type="entry name" value="Intergrase catalytic core"/>
    <property type="match status" value="1"/>
</dbReference>
<dbReference type="AlphaFoldDB" id="A0A939JZN9"/>
<name>A0A939JZN9_9BACT</name>
<dbReference type="InterPro" id="IPR013762">
    <property type="entry name" value="Integrase-like_cat_sf"/>
</dbReference>
<dbReference type="InterPro" id="IPR011010">
    <property type="entry name" value="DNA_brk_join_enz"/>
</dbReference>
<evidence type="ECO:0000256" key="1">
    <source>
        <dbReference type="ARBA" id="ARBA00022908"/>
    </source>
</evidence>
<protein>
    <submittedName>
        <fullName evidence="7">Uncharacterized protein</fullName>
    </submittedName>
</protein>
<dbReference type="Proteomes" id="UP000664795">
    <property type="component" value="Unassembled WGS sequence"/>
</dbReference>
<dbReference type="RefSeq" id="WP_207334350.1">
    <property type="nucleotide sequence ID" value="NZ_JAFMYU010000003.1"/>
</dbReference>
<dbReference type="InterPro" id="IPR010998">
    <property type="entry name" value="Integrase_recombinase_N"/>
</dbReference>
<evidence type="ECO:0000256" key="3">
    <source>
        <dbReference type="ARBA" id="ARBA00023172"/>
    </source>
</evidence>
<gene>
    <name evidence="7" type="ORF">J2I48_05225</name>
</gene>
<feature type="domain" description="Tyr recombinase" evidence="5">
    <location>
        <begin position="216"/>
        <end position="391"/>
    </location>
</feature>
<keyword evidence="2 4" id="KW-0238">DNA-binding</keyword>
<dbReference type="InterPro" id="IPR035386">
    <property type="entry name" value="Arm-DNA-bind_5"/>
</dbReference>
<dbReference type="Pfam" id="PF00589">
    <property type="entry name" value="Phage_integrase"/>
    <property type="match status" value="1"/>
</dbReference>
<keyword evidence="3" id="KW-0233">DNA recombination</keyword>
<dbReference type="InterPro" id="IPR044068">
    <property type="entry name" value="CB"/>
</dbReference>
<dbReference type="GO" id="GO:0015074">
    <property type="term" value="P:DNA integration"/>
    <property type="evidence" value="ECO:0007669"/>
    <property type="project" value="UniProtKB-KW"/>
</dbReference>
<reference evidence="7 8" key="1">
    <citation type="submission" date="2021-03" db="EMBL/GenBank/DDBJ databases">
        <title>Fibrella sp. HMF5036 genome sequencing and assembly.</title>
        <authorList>
            <person name="Kang H."/>
            <person name="Kim H."/>
            <person name="Bae S."/>
            <person name="Joh K."/>
        </authorList>
    </citation>
    <scope>NUCLEOTIDE SEQUENCE [LARGE SCALE GENOMIC DNA]</scope>
    <source>
        <strain evidence="7 8">HMF5036</strain>
    </source>
</reference>
<dbReference type="Pfam" id="PF17293">
    <property type="entry name" value="Arm-DNA-bind_5"/>
    <property type="match status" value="1"/>
</dbReference>
<organism evidence="7 8">
    <name type="scientific">Fibrella aquatilis</name>
    <dbReference type="NCBI Taxonomy" id="2817059"/>
    <lineage>
        <taxon>Bacteria</taxon>
        <taxon>Pseudomonadati</taxon>
        <taxon>Bacteroidota</taxon>
        <taxon>Cytophagia</taxon>
        <taxon>Cytophagales</taxon>
        <taxon>Spirosomataceae</taxon>
        <taxon>Fibrella</taxon>
    </lineage>
</organism>
<dbReference type="PROSITE" id="PS51898">
    <property type="entry name" value="TYR_RECOMBINASE"/>
    <property type="match status" value="1"/>
</dbReference>
<dbReference type="SUPFAM" id="SSF56349">
    <property type="entry name" value="DNA breaking-rejoining enzymes"/>
    <property type="match status" value="1"/>
</dbReference>
<proteinExistence type="predicted"/>
<dbReference type="Gene3D" id="1.10.150.130">
    <property type="match status" value="1"/>
</dbReference>
<keyword evidence="8" id="KW-1185">Reference proteome</keyword>
<sequence length="391" mass="44468">MNVRFIARPSATYATRATIQCRVSVNGIRANAFSTGVELNRSDWNARLQQIKGRNDRAQTDTQRLEWIRAKLYSIYHHFEAKNRPVTAHMIRETYVGKRRLEYTLAQLLEAYLFAKEQTVGQPGGITQSTFSAYQDRLANLLTYLNDTGQTPTLLAEATNVAFAKAWQAHLLKSYKPNYVGKHLDLLKAVLDHGVMMEHINANRLHGLRIPREAPGKPIYLTREQIDQLERADLAQIVVLRPYLDRMIRARTMFLFMCATGMHYIDYTNLTSAELHVLDGQRFIVDDRQKSGKELIVPVTDLAGRLIDQAGSIDALPHMSNQKLNQTLKLVAIAAKITVPLTSKVGRKSFTDFFLNEKKWSKDQVAKMLGLSSTKYLAHYGDIDHRSLRLA</sequence>
<dbReference type="PROSITE" id="PS51900">
    <property type="entry name" value="CB"/>
    <property type="match status" value="1"/>
</dbReference>
<dbReference type="EMBL" id="JAFMYU010000003">
    <property type="protein sequence ID" value="MBO0930385.1"/>
    <property type="molecule type" value="Genomic_DNA"/>
</dbReference>
<feature type="domain" description="Core-binding (CB)" evidence="6">
    <location>
        <begin position="103"/>
        <end position="195"/>
    </location>
</feature>
<evidence type="ECO:0000259" key="5">
    <source>
        <dbReference type="PROSITE" id="PS51898"/>
    </source>
</evidence>
<accession>A0A939JZN9</accession>
<comment type="caution">
    <text evidence="7">The sequence shown here is derived from an EMBL/GenBank/DDBJ whole genome shotgun (WGS) entry which is preliminary data.</text>
</comment>
<dbReference type="InterPro" id="IPR002104">
    <property type="entry name" value="Integrase_catalytic"/>
</dbReference>
<evidence type="ECO:0000256" key="4">
    <source>
        <dbReference type="PROSITE-ProRule" id="PRU01248"/>
    </source>
</evidence>
<dbReference type="GO" id="GO:0006310">
    <property type="term" value="P:DNA recombination"/>
    <property type="evidence" value="ECO:0007669"/>
    <property type="project" value="UniProtKB-KW"/>
</dbReference>
<evidence type="ECO:0000313" key="7">
    <source>
        <dbReference type="EMBL" id="MBO0930385.1"/>
    </source>
</evidence>
<evidence type="ECO:0000256" key="2">
    <source>
        <dbReference type="ARBA" id="ARBA00023125"/>
    </source>
</evidence>
<evidence type="ECO:0000313" key="8">
    <source>
        <dbReference type="Proteomes" id="UP000664795"/>
    </source>
</evidence>
<keyword evidence="1" id="KW-0229">DNA integration</keyword>
<dbReference type="GO" id="GO:0003677">
    <property type="term" value="F:DNA binding"/>
    <property type="evidence" value="ECO:0007669"/>
    <property type="project" value="UniProtKB-UniRule"/>
</dbReference>